<sequence length="286" mass="32119">MKCSELCWHVLSSNPPMQTEYDNVRDQPVDSNKFNKCNRTGIIDEYVVWPALLLHKDGPVLAKGTVQTNYEDKTTARKKSSEDIFAPLGKNLRKHICTTRKKSSEDMFAPPKTCKPTTPTGNNDVTVPAPLVLHTNGTHFSNEIDFHKSGCDLKNYDPRKTDHPIDVSQKEYSKIVNQLYTSKENKSNGDSIEKVPANTDDSDMCITDTNKFLPLHYGSLNQSGMNTDLKLGSSLKTEDAEKINQTFRSLEENGESNSDTINDQLIEGNPKVSAEGFEGIQQFHYR</sequence>
<dbReference type="AlphaFoldDB" id="A0A6J8B096"/>
<reference evidence="1 2" key="1">
    <citation type="submission" date="2020-06" db="EMBL/GenBank/DDBJ databases">
        <authorList>
            <person name="Li R."/>
            <person name="Bekaert M."/>
        </authorList>
    </citation>
    <scope>NUCLEOTIDE SEQUENCE [LARGE SCALE GENOMIC DNA]</scope>
    <source>
        <strain evidence="2">wild</strain>
    </source>
</reference>
<dbReference type="EMBL" id="CACVKT020002145">
    <property type="protein sequence ID" value="CAC5375354.1"/>
    <property type="molecule type" value="Genomic_DNA"/>
</dbReference>
<proteinExistence type="predicted"/>
<protein>
    <submittedName>
        <fullName evidence="1">Uncharacterized protein</fullName>
    </submittedName>
</protein>
<keyword evidence="2" id="KW-1185">Reference proteome</keyword>
<organism evidence="1 2">
    <name type="scientific">Mytilus coruscus</name>
    <name type="common">Sea mussel</name>
    <dbReference type="NCBI Taxonomy" id="42192"/>
    <lineage>
        <taxon>Eukaryota</taxon>
        <taxon>Metazoa</taxon>
        <taxon>Spiralia</taxon>
        <taxon>Lophotrochozoa</taxon>
        <taxon>Mollusca</taxon>
        <taxon>Bivalvia</taxon>
        <taxon>Autobranchia</taxon>
        <taxon>Pteriomorphia</taxon>
        <taxon>Mytilida</taxon>
        <taxon>Mytiloidea</taxon>
        <taxon>Mytilidae</taxon>
        <taxon>Mytilinae</taxon>
        <taxon>Mytilus</taxon>
    </lineage>
</organism>
<dbReference type="Proteomes" id="UP000507470">
    <property type="component" value="Unassembled WGS sequence"/>
</dbReference>
<name>A0A6J8B096_MYTCO</name>
<gene>
    <name evidence="1" type="ORF">MCOR_12375</name>
</gene>
<evidence type="ECO:0000313" key="1">
    <source>
        <dbReference type="EMBL" id="CAC5375354.1"/>
    </source>
</evidence>
<accession>A0A6J8B096</accession>
<evidence type="ECO:0000313" key="2">
    <source>
        <dbReference type="Proteomes" id="UP000507470"/>
    </source>
</evidence>